<dbReference type="Pfam" id="PF02518">
    <property type="entry name" value="HATPase_c"/>
    <property type="match status" value="1"/>
</dbReference>
<gene>
    <name evidence="4" type="ORF">BCL90_3909</name>
</gene>
<feature type="domain" description="Histidine kinase/HSP90-like ATPase" evidence="2">
    <location>
        <begin position="451"/>
        <end position="541"/>
    </location>
</feature>
<evidence type="ECO:0000256" key="1">
    <source>
        <dbReference type="SAM" id="Phobius"/>
    </source>
</evidence>
<dbReference type="PANTHER" id="PTHR34220:SF7">
    <property type="entry name" value="SENSOR HISTIDINE KINASE YPDA"/>
    <property type="match status" value="1"/>
</dbReference>
<feature type="domain" description="Signal transduction histidine kinase internal region" evidence="3">
    <location>
        <begin position="355"/>
        <end position="429"/>
    </location>
</feature>
<dbReference type="Gene3D" id="3.30.565.10">
    <property type="entry name" value="Histidine kinase-like ATPase, C-terminal domain"/>
    <property type="match status" value="1"/>
</dbReference>
<dbReference type="InterPro" id="IPR036890">
    <property type="entry name" value="HATPase_C_sf"/>
</dbReference>
<name>A0A497XVH1_9SPHI</name>
<protein>
    <submittedName>
        <fullName evidence="4">Histidine kinase</fullName>
    </submittedName>
</protein>
<evidence type="ECO:0000313" key="4">
    <source>
        <dbReference type="EMBL" id="RLJ73745.1"/>
    </source>
</evidence>
<accession>A0A497XVH1</accession>
<dbReference type="AlphaFoldDB" id="A0A497XVH1"/>
<keyword evidence="4" id="KW-0418">Kinase</keyword>
<dbReference type="PANTHER" id="PTHR34220">
    <property type="entry name" value="SENSOR HISTIDINE KINASE YPDA"/>
    <property type="match status" value="1"/>
</dbReference>
<dbReference type="EMBL" id="RCCK01000013">
    <property type="protein sequence ID" value="RLJ73745.1"/>
    <property type="molecule type" value="Genomic_DNA"/>
</dbReference>
<organism evidence="4 5">
    <name type="scientific">Pedobacter alluvionis</name>
    <dbReference type="NCBI Taxonomy" id="475253"/>
    <lineage>
        <taxon>Bacteria</taxon>
        <taxon>Pseudomonadati</taxon>
        <taxon>Bacteroidota</taxon>
        <taxon>Sphingobacteriia</taxon>
        <taxon>Sphingobacteriales</taxon>
        <taxon>Sphingobacteriaceae</taxon>
        <taxon>Pedobacter</taxon>
    </lineage>
</organism>
<dbReference type="GO" id="GO:0000155">
    <property type="term" value="F:phosphorelay sensor kinase activity"/>
    <property type="evidence" value="ECO:0007669"/>
    <property type="project" value="InterPro"/>
</dbReference>
<dbReference type="InterPro" id="IPR003594">
    <property type="entry name" value="HATPase_dom"/>
</dbReference>
<dbReference type="Pfam" id="PF06580">
    <property type="entry name" value="His_kinase"/>
    <property type="match status" value="1"/>
</dbReference>
<evidence type="ECO:0000259" key="2">
    <source>
        <dbReference type="Pfam" id="PF02518"/>
    </source>
</evidence>
<evidence type="ECO:0000313" key="5">
    <source>
        <dbReference type="Proteomes" id="UP000273898"/>
    </source>
</evidence>
<proteinExistence type="predicted"/>
<reference evidence="4 5" key="1">
    <citation type="submission" date="2018-10" db="EMBL/GenBank/DDBJ databases">
        <title>Genomic Encyclopedia of Archaeal and Bacterial Type Strains, Phase II (KMG-II): from individual species to whole genera.</title>
        <authorList>
            <person name="Goeker M."/>
        </authorList>
    </citation>
    <scope>NUCLEOTIDE SEQUENCE [LARGE SCALE GENOMIC DNA]</scope>
    <source>
        <strain evidence="4 5">DSM 19624</strain>
    </source>
</reference>
<dbReference type="GO" id="GO:0016020">
    <property type="term" value="C:membrane"/>
    <property type="evidence" value="ECO:0007669"/>
    <property type="project" value="InterPro"/>
</dbReference>
<keyword evidence="1" id="KW-0812">Transmembrane</keyword>
<comment type="caution">
    <text evidence="4">The sequence shown here is derived from an EMBL/GenBank/DDBJ whole genome shotgun (WGS) entry which is preliminary data.</text>
</comment>
<keyword evidence="1" id="KW-1133">Transmembrane helix</keyword>
<dbReference type="InterPro" id="IPR010559">
    <property type="entry name" value="Sig_transdc_His_kin_internal"/>
</dbReference>
<sequence>MKIKLNVMKKIIFIFLSLIVAVSTVNAQKGINFNSIYAAGGKLLMHVDSGARNVFYAIGFPNQPRTSFNYLPDVNNVSISINFRKNINIQHYRYTILADNKPIALNKPINMTQLKDTHAGGDEEIFSSATLGIFPVKGKIITTLIYSIDKPQDIDKAVFYGKPIPSAKILSFSMLSKSDQIYSTSWVKDPKGSTNFTFTEKDLQLNIVKDKSDIDYLYYTSIKDKKNNKIIFESTTWRYGGIISEDHEQLPFIEIDKNIFKKSGEYEIIIQPSIKWTSCFDCDISPKETEKYVTRHTLFITLAEENYTKKELYSYALMGTFVIGLNFLLILNAIKRRNKKRLTVAEQQKNTAKLQLNSIRAQLNPHFLFNALSGIQNLMNKNEIDNANKYLSKFARLTRNVLDDKELISLSQEKTLLDDYLQMEQLRFGFKYEINCSENLDLDNVEIPSMLLQPFVENAVKHGISKKATDGIIVITFTKQANDLVLTVIDNGNGFDTEKKNNGLGLQLSNSRIALLNSIYKENRFTLAIQPSTSGSKISLTLTDWL</sequence>
<keyword evidence="1" id="KW-0472">Membrane</keyword>
<feature type="transmembrane region" description="Helical" evidence="1">
    <location>
        <begin position="312"/>
        <end position="331"/>
    </location>
</feature>
<keyword evidence="4" id="KW-0808">Transferase</keyword>
<evidence type="ECO:0000259" key="3">
    <source>
        <dbReference type="Pfam" id="PF06580"/>
    </source>
</evidence>
<dbReference type="InterPro" id="IPR050640">
    <property type="entry name" value="Bact_2-comp_sensor_kinase"/>
</dbReference>
<dbReference type="SUPFAM" id="SSF55874">
    <property type="entry name" value="ATPase domain of HSP90 chaperone/DNA topoisomerase II/histidine kinase"/>
    <property type="match status" value="1"/>
</dbReference>
<dbReference type="Proteomes" id="UP000273898">
    <property type="component" value="Unassembled WGS sequence"/>
</dbReference>